<dbReference type="EMBL" id="BGPR01112392">
    <property type="protein sequence ID" value="GBM94954.1"/>
    <property type="molecule type" value="Genomic_DNA"/>
</dbReference>
<feature type="region of interest" description="Disordered" evidence="1">
    <location>
        <begin position="1"/>
        <end position="37"/>
    </location>
</feature>
<accession>A0A4Y2JY57</accession>
<gene>
    <name evidence="2" type="ORF">AVEN_268203_1</name>
</gene>
<evidence type="ECO:0000256" key="1">
    <source>
        <dbReference type="SAM" id="MobiDB-lite"/>
    </source>
</evidence>
<organism evidence="2 3">
    <name type="scientific">Araneus ventricosus</name>
    <name type="common">Orbweaver spider</name>
    <name type="synonym">Epeira ventricosa</name>
    <dbReference type="NCBI Taxonomy" id="182803"/>
    <lineage>
        <taxon>Eukaryota</taxon>
        <taxon>Metazoa</taxon>
        <taxon>Ecdysozoa</taxon>
        <taxon>Arthropoda</taxon>
        <taxon>Chelicerata</taxon>
        <taxon>Arachnida</taxon>
        <taxon>Araneae</taxon>
        <taxon>Araneomorphae</taxon>
        <taxon>Entelegynae</taxon>
        <taxon>Araneoidea</taxon>
        <taxon>Araneidae</taxon>
        <taxon>Araneus</taxon>
    </lineage>
</organism>
<evidence type="ECO:0000313" key="3">
    <source>
        <dbReference type="Proteomes" id="UP000499080"/>
    </source>
</evidence>
<evidence type="ECO:0000313" key="2">
    <source>
        <dbReference type="EMBL" id="GBM94954.1"/>
    </source>
</evidence>
<dbReference type="Proteomes" id="UP000499080">
    <property type="component" value="Unassembled WGS sequence"/>
</dbReference>
<feature type="compositionally biased region" description="Basic residues" evidence="1">
    <location>
        <begin position="1"/>
        <end position="18"/>
    </location>
</feature>
<keyword evidence="3" id="KW-1185">Reference proteome</keyword>
<name>A0A4Y2JY57_ARAVE</name>
<proteinExistence type="predicted"/>
<comment type="caution">
    <text evidence="2">The sequence shown here is derived from an EMBL/GenBank/DDBJ whole genome shotgun (WGS) entry which is preliminary data.</text>
</comment>
<dbReference type="AlphaFoldDB" id="A0A4Y2JY57"/>
<reference evidence="2 3" key="1">
    <citation type="journal article" date="2019" name="Sci. Rep.">
        <title>Orb-weaving spider Araneus ventricosus genome elucidates the spidroin gene catalogue.</title>
        <authorList>
            <person name="Kono N."/>
            <person name="Nakamura H."/>
            <person name="Ohtoshi R."/>
            <person name="Moran D.A.P."/>
            <person name="Shinohara A."/>
            <person name="Yoshida Y."/>
            <person name="Fujiwara M."/>
            <person name="Mori M."/>
            <person name="Tomita M."/>
            <person name="Arakawa K."/>
        </authorList>
    </citation>
    <scope>NUCLEOTIDE SEQUENCE [LARGE SCALE GENOMIC DNA]</scope>
</reference>
<protein>
    <submittedName>
        <fullName evidence="2">Uncharacterized protein</fullName>
    </submittedName>
</protein>
<sequence length="154" mass="17370">MNHKILSPLRHRRRRDNHHVRNEERQPRSSRTSSSVISPKGVFWDGWLPPIQCDSEPGLPGCSPEFMSREFGMPIPRGCLPKSGIQSGLSIQPGHKLSSGPPGLRQVRETPVRFSPPSFPRTFGFIPALRGWAPTYPFLHWIMVQLVDQLSSPS</sequence>